<geneLocation type="plasmid" evidence="1 2">
    <name>pSTRVI02</name>
</geneLocation>
<dbReference type="Proteomes" id="UP000008703">
    <property type="component" value="Plasmid pSTRVI02"/>
</dbReference>
<dbReference type="RefSeq" id="WP_014043848.1">
    <property type="nucleotide sequence ID" value="NC_015952.1"/>
</dbReference>
<sequence>MSTTSDRYQADRATRARTVAAVCTANLLAHLVPLGENRRLKLSGLARAADIRAHGISAGFAPVIPPCPHCARHTRRPEGHRPGCLTRTAAEPEPCDHCGRRTRKILGHTRDCIVRQGYGE</sequence>
<name>G2PHW2_STRV4</name>
<evidence type="ECO:0000313" key="1">
    <source>
        <dbReference type="EMBL" id="AEM88913.1"/>
    </source>
</evidence>
<dbReference type="KEGG" id="svl:Strvi_0138"/>
<keyword evidence="1" id="KW-0614">Plasmid</keyword>
<protein>
    <submittedName>
        <fullName evidence="1">Uncharacterized protein</fullName>
    </submittedName>
</protein>
<evidence type="ECO:0000313" key="2">
    <source>
        <dbReference type="Proteomes" id="UP000008703"/>
    </source>
</evidence>
<dbReference type="EMBL" id="CP002996">
    <property type="protein sequence ID" value="AEM88913.1"/>
    <property type="molecule type" value="Genomic_DNA"/>
</dbReference>
<accession>G2PHW2</accession>
<keyword evidence="2" id="KW-1185">Reference proteome</keyword>
<organism evidence="1 2">
    <name type="scientific">Streptomyces violaceusniger (strain Tu 4113)</name>
    <dbReference type="NCBI Taxonomy" id="653045"/>
    <lineage>
        <taxon>Bacteria</taxon>
        <taxon>Bacillati</taxon>
        <taxon>Actinomycetota</taxon>
        <taxon>Actinomycetes</taxon>
        <taxon>Kitasatosporales</taxon>
        <taxon>Streptomycetaceae</taxon>
        <taxon>Streptomyces</taxon>
        <taxon>Streptomyces violaceusniger group</taxon>
    </lineage>
</organism>
<reference evidence="1" key="1">
    <citation type="submission" date="2011-08" db="EMBL/GenBank/DDBJ databases">
        <title>Complete sequence of plasmid 2 of Streptomyces violaceusniger Tu 4113.</title>
        <authorList>
            <consortium name="US DOE Joint Genome Institute"/>
            <person name="Lucas S."/>
            <person name="Han J."/>
            <person name="Lapidus A."/>
            <person name="Cheng J.-F."/>
            <person name="Goodwin L."/>
            <person name="Pitluck S."/>
            <person name="Peters L."/>
            <person name="Ivanova N."/>
            <person name="Daligault H."/>
            <person name="Detter J.C."/>
            <person name="Han C."/>
            <person name="Tapia R."/>
            <person name="Land M."/>
            <person name="Hauser L."/>
            <person name="Kyrpides N."/>
            <person name="Ivanova N."/>
            <person name="Pagani I."/>
            <person name="Hagen A."/>
            <person name="Katz L."/>
            <person name="Fiedler H.-P."/>
            <person name="Keasling J."/>
            <person name="Fortman J."/>
            <person name="Woyke T."/>
        </authorList>
    </citation>
    <scope>NUCLEOTIDE SEQUENCE [LARGE SCALE GENOMIC DNA]</scope>
    <source>
        <strain evidence="1">Tu 4113</strain>
        <plasmid evidence="1">pSTRVI02</plasmid>
    </source>
</reference>
<dbReference type="AlphaFoldDB" id="G2PHW2"/>
<gene>
    <name evidence="1" type="ORF">Strvi_0138</name>
</gene>
<proteinExistence type="predicted"/>
<dbReference type="HOGENOM" id="CLU_2048498_0_0_11"/>